<protein>
    <recommendedName>
        <fullName evidence="4">Outer membrane protein beta-barrel domain-containing protein</fullName>
    </recommendedName>
</protein>
<feature type="transmembrane region" description="Helical" evidence="1">
    <location>
        <begin position="50"/>
        <end position="72"/>
    </location>
</feature>
<keyword evidence="1" id="KW-0812">Transmembrane</keyword>
<sequence>MEAADNNEFFESQWRQAFDGASVPPSPMVWERVEARLATQKEGKYRKAIFYYRWAAAAMTTVAVGLGVALLLNGTSSLVDNEIAGNTKENAANSQAAQSPELRDMKMENEVASTTSTLTEDDKPDFYQKDTKPFLAVATVGNSGSEAAKQELTPIDETSASEENMFDVAIPSVTGIFSSETLASNLSKLEVNHLYGVVRPMQRKKKEMGDQPLLAGLGVGSGTFNPNYGFRSGGNLFASASADEASLVAENSGELKTNDFNAANGLVGAVSSRTYNESNAQGGTFSFGASIGKRIFRKILLHTGLQYGRYNSNGSTNLVLNDESNDKRYALNQVSLLSDDIQNVFSSSQYSYDGERTKITNTYEFISVPVKVGVILLDRRAGIVLNTGVSNEFLLGSVIKGKDLEDVRTKSGDQSPYRSVYLNGTLGLEVNYAINSHYKVVVEPYYRQAITSLTKNTDGYASAPRLWGVQAGVRYELR</sequence>
<keyword evidence="3" id="KW-1185">Reference proteome</keyword>
<keyword evidence="1" id="KW-1133">Transmembrane helix</keyword>
<name>A0ABZ0J0G4_9BACT</name>
<keyword evidence="1" id="KW-0472">Membrane</keyword>
<evidence type="ECO:0000256" key="1">
    <source>
        <dbReference type="SAM" id="Phobius"/>
    </source>
</evidence>
<organism evidence="2 3">
    <name type="scientific">Imperialibacter roseus</name>
    <dbReference type="NCBI Taxonomy" id="1324217"/>
    <lineage>
        <taxon>Bacteria</taxon>
        <taxon>Pseudomonadati</taxon>
        <taxon>Bacteroidota</taxon>
        <taxon>Cytophagia</taxon>
        <taxon>Cytophagales</taxon>
        <taxon>Flammeovirgaceae</taxon>
        <taxon>Imperialibacter</taxon>
    </lineage>
</organism>
<reference evidence="2 3" key="1">
    <citation type="journal article" date="2023" name="Microbiol. Resour. Announc.">
        <title>Complete Genome Sequence of Imperialibacter roseus strain P4T.</title>
        <authorList>
            <person name="Tizabi D.R."/>
            <person name="Bachvaroff T."/>
            <person name="Hill R.T."/>
        </authorList>
    </citation>
    <scope>NUCLEOTIDE SEQUENCE [LARGE SCALE GENOMIC DNA]</scope>
    <source>
        <strain evidence="2 3">P4T</strain>
    </source>
</reference>
<evidence type="ECO:0000313" key="2">
    <source>
        <dbReference type="EMBL" id="WOK09670.1"/>
    </source>
</evidence>
<evidence type="ECO:0000313" key="3">
    <source>
        <dbReference type="Proteomes" id="UP001302349"/>
    </source>
</evidence>
<dbReference type="RefSeq" id="WP_317492281.1">
    <property type="nucleotide sequence ID" value="NZ_CP136051.1"/>
</dbReference>
<accession>A0ABZ0J0G4</accession>
<dbReference type="EMBL" id="CP136051">
    <property type="protein sequence ID" value="WOK09670.1"/>
    <property type="molecule type" value="Genomic_DNA"/>
</dbReference>
<evidence type="ECO:0008006" key="4">
    <source>
        <dbReference type="Google" id="ProtNLM"/>
    </source>
</evidence>
<proteinExistence type="predicted"/>
<gene>
    <name evidence="2" type="ORF">RT717_13585</name>
</gene>
<dbReference type="Proteomes" id="UP001302349">
    <property type="component" value="Chromosome"/>
</dbReference>